<gene>
    <name evidence="1" type="ORF">GCM10022422_13230</name>
</gene>
<dbReference type="EMBL" id="BAABDT010000002">
    <property type="protein sequence ID" value="GAA3732253.1"/>
    <property type="molecule type" value="Genomic_DNA"/>
</dbReference>
<evidence type="ECO:0000313" key="1">
    <source>
        <dbReference type="EMBL" id="GAA3732253.1"/>
    </source>
</evidence>
<keyword evidence="2" id="KW-1185">Reference proteome</keyword>
<name>A0ABP7F8A5_9FLAO</name>
<proteinExistence type="predicted"/>
<reference evidence="2" key="1">
    <citation type="journal article" date="2019" name="Int. J. Syst. Evol. Microbiol.">
        <title>The Global Catalogue of Microorganisms (GCM) 10K type strain sequencing project: providing services to taxonomists for standard genome sequencing and annotation.</title>
        <authorList>
            <consortium name="The Broad Institute Genomics Platform"/>
            <consortium name="The Broad Institute Genome Sequencing Center for Infectious Disease"/>
            <person name="Wu L."/>
            <person name="Ma J."/>
        </authorList>
    </citation>
    <scope>NUCLEOTIDE SEQUENCE [LARGE SCALE GENOMIC DNA]</scope>
    <source>
        <strain evidence="2">JCM 17336</strain>
    </source>
</reference>
<dbReference type="Proteomes" id="UP001501367">
    <property type="component" value="Unassembled WGS sequence"/>
</dbReference>
<comment type="caution">
    <text evidence="1">The sequence shown here is derived from an EMBL/GenBank/DDBJ whole genome shotgun (WGS) entry which is preliminary data.</text>
</comment>
<sequence length="73" mass="8567">MDLNKSSIIVCDECRSEFYVDSSVMKNLCPECAHYIYGYENCKHEFNNDRCSKCYWNGNSSDYINRLKSTDKS</sequence>
<accession>A0ABP7F8A5</accession>
<protein>
    <submittedName>
        <fullName evidence="1">Uncharacterized protein</fullName>
    </submittedName>
</protein>
<organism evidence="1 2">
    <name type="scientific">Flavobacterium ginsengisoli</name>
    <dbReference type="NCBI Taxonomy" id="871694"/>
    <lineage>
        <taxon>Bacteria</taxon>
        <taxon>Pseudomonadati</taxon>
        <taxon>Bacteroidota</taxon>
        <taxon>Flavobacteriia</taxon>
        <taxon>Flavobacteriales</taxon>
        <taxon>Flavobacteriaceae</taxon>
        <taxon>Flavobacterium</taxon>
    </lineage>
</organism>
<evidence type="ECO:0000313" key="2">
    <source>
        <dbReference type="Proteomes" id="UP001501367"/>
    </source>
</evidence>